<reference evidence="1" key="2">
    <citation type="journal article" date="2015" name="Data Brief">
        <title>Shoot transcriptome of the giant reed, Arundo donax.</title>
        <authorList>
            <person name="Barrero R.A."/>
            <person name="Guerrero F.D."/>
            <person name="Moolhuijzen P."/>
            <person name="Goolsby J.A."/>
            <person name="Tidwell J."/>
            <person name="Bellgard S.E."/>
            <person name="Bellgard M.I."/>
        </authorList>
    </citation>
    <scope>NUCLEOTIDE SEQUENCE</scope>
    <source>
        <tissue evidence="1">Shoot tissue taken approximately 20 cm above the soil surface</tissue>
    </source>
</reference>
<evidence type="ECO:0000313" key="1">
    <source>
        <dbReference type="EMBL" id="JAD41986.1"/>
    </source>
</evidence>
<proteinExistence type="predicted"/>
<dbReference type="PANTHER" id="PTHR33186:SF15">
    <property type="entry name" value="OS06G0249850 PROTEIN"/>
    <property type="match status" value="1"/>
</dbReference>
<organism evidence="1">
    <name type="scientific">Arundo donax</name>
    <name type="common">Giant reed</name>
    <name type="synonym">Donax arundinaceus</name>
    <dbReference type="NCBI Taxonomy" id="35708"/>
    <lineage>
        <taxon>Eukaryota</taxon>
        <taxon>Viridiplantae</taxon>
        <taxon>Streptophyta</taxon>
        <taxon>Embryophyta</taxon>
        <taxon>Tracheophyta</taxon>
        <taxon>Spermatophyta</taxon>
        <taxon>Magnoliopsida</taxon>
        <taxon>Liliopsida</taxon>
        <taxon>Poales</taxon>
        <taxon>Poaceae</taxon>
        <taxon>PACMAD clade</taxon>
        <taxon>Arundinoideae</taxon>
        <taxon>Arundineae</taxon>
        <taxon>Arundo</taxon>
    </lineage>
</organism>
<protein>
    <submittedName>
        <fullName evidence="1">Uncharacterized protein</fullName>
    </submittedName>
</protein>
<dbReference type="PANTHER" id="PTHR33186">
    <property type="entry name" value="OS10G0136150 PROTEIN-RELATED"/>
    <property type="match status" value="1"/>
</dbReference>
<dbReference type="EMBL" id="GBRH01255909">
    <property type="protein sequence ID" value="JAD41986.1"/>
    <property type="molecule type" value="Transcribed_RNA"/>
</dbReference>
<accession>A0A0A8ZT64</accession>
<sequence length="112" mass="12571">MTTERGGLGFATVVNSELYLWSREPGSDEDAGWVESRVIELETLFPDDVLSASLYVTGFAEGVDVVFVRTDRELFTIDLKSIRVTKVPKDIWLSDIFPYMSFYTPGTSLIPP</sequence>
<name>A0A0A8ZT64_ARUDO</name>
<reference evidence="1" key="1">
    <citation type="submission" date="2014-09" db="EMBL/GenBank/DDBJ databases">
        <authorList>
            <person name="Magalhaes I.L.F."/>
            <person name="Oliveira U."/>
            <person name="Santos F.R."/>
            <person name="Vidigal T.H.D.A."/>
            <person name="Brescovit A.D."/>
            <person name="Santos A.J."/>
        </authorList>
    </citation>
    <scope>NUCLEOTIDE SEQUENCE</scope>
    <source>
        <tissue evidence="1">Shoot tissue taken approximately 20 cm above the soil surface</tissue>
    </source>
</reference>
<dbReference type="AlphaFoldDB" id="A0A0A8ZT64"/>